<accession>A0A816SW38</accession>
<dbReference type="SUPFAM" id="SSF56399">
    <property type="entry name" value="ADP-ribosylation"/>
    <property type="match status" value="1"/>
</dbReference>
<dbReference type="Pfam" id="PF03496">
    <property type="entry name" value="ADPrib_exo_Tox"/>
    <property type="match status" value="1"/>
</dbReference>
<name>A0A816SW38_9BILA</name>
<organism evidence="9 10">
    <name type="scientific">Rotaria magnacalcarata</name>
    <dbReference type="NCBI Taxonomy" id="392030"/>
    <lineage>
        <taxon>Eukaryota</taxon>
        <taxon>Metazoa</taxon>
        <taxon>Spiralia</taxon>
        <taxon>Gnathifera</taxon>
        <taxon>Rotifera</taxon>
        <taxon>Eurotatoria</taxon>
        <taxon>Bdelloidea</taxon>
        <taxon>Philodinida</taxon>
        <taxon>Philodinidae</taxon>
        <taxon>Rotaria</taxon>
    </lineage>
</organism>
<evidence type="ECO:0000256" key="6">
    <source>
        <dbReference type="ARBA" id="ARBA00022695"/>
    </source>
</evidence>
<keyword evidence="5" id="KW-0808">Transferase</keyword>
<feature type="non-terminal residue" evidence="9">
    <location>
        <position position="1"/>
    </location>
</feature>
<evidence type="ECO:0000256" key="5">
    <source>
        <dbReference type="ARBA" id="ARBA00022679"/>
    </source>
</evidence>
<protein>
    <recommendedName>
        <fullName evidence="8">ADP ribosyltransferase domain-containing protein</fullName>
    </recommendedName>
</protein>
<keyword evidence="6" id="KW-0548">Nucleotidyltransferase</keyword>
<dbReference type="Proteomes" id="UP000663856">
    <property type="component" value="Unassembled WGS sequence"/>
</dbReference>
<keyword evidence="7" id="KW-0843">Virulence</keyword>
<dbReference type="PROSITE" id="PS51996">
    <property type="entry name" value="TR_MART"/>
    <property type="match status" value="1"/>
</dbReference>
<evidence type="ECO:0000313" key="10">
    <source>
        <dbReference type="Proteomes" id="UP000663856"/>
    </source>
</evidence>
<evidence type="ECO:0000256" key="3">
    <source>
        <dbReference type="ARBA" id="ARBA00022656"/>
    </source>
</evidence>
<dbReference type="GO" id="GO:0005576">
    <property type="term" value="C:extracellular region"/>
    <property type="evidence" value="ECO:0007669"/>
    <property type="project" value="UniProtKB-SubCell"/>
</dbReference>
<evidence type="ECO:0000256" key="7">
    <source>
        <dbReference type="ARBA" id="ARBA00023026"/>
    </source>
</evidence>
<evidence type="ECO:0000256" key="2">
    <source>
        <dbReference type="ARBA" id="ARBA00022525"/>
    </source>
</evidence>
<dbReference type="EMBL" id="CAJNRF010007603">
    <property type="protein sequence ID" value="CAF2093101.1"/>
    <property type="molecule type" value="Genomic_DNA"/>
</dbReference>
<dbReference type="AlphaFoldDB" id="A0A816SW38"/>
<proteinExistence type="predicted"/>
<feature type="domain" description="ADP ribosyltransferase" evidence="8">
    <location>
        <begin position="124"/>
        <end position="211"/>
    </location>
</feature>
<comment type="caution">
    <text evidence="9">The sequence shown here is derived from an EMBL/GenBank/DDBJ whole genome shotgun (WGS) entry which is preliminary data.</text>
</comment>
<evidence type="ECO:0000313" key="9">
    <source>
        <dbReference type="EMBL" id="CAF2093101.1"/>
    </source>
</evidence>
<keyword evidence="4" id="KW-0328">Glycosyltransferase</keyword>
<keyword evidence="2" id="KW-0964">Secreted</keyword>
<dbReference type="Gene3D" id="3.90.176.10">
    <property type="entry name" value="Toxin ADP-ribosyltransferase, Chain A, domain 1"/>
    <property type="match status" value="1"/>
</dbReference>
<keyword evidence="3" id="KW-0800">Toxin</keyword>
<evidence type="ECO:0000256" key="1">
    <source>
        <dbReference type="ARBA" id="ARBA00004613"/>
    </source>
</evidence>
<sequence length="219" mass="25257">FAGRWEVNNKSIVNAANFRDIAERAAKGILAEGKLLQEDFDAQSMAKDLRSCIDNEEIFACAARLYSNESFLYKLLNSTLRNNDITKLETLGPFCYLLNWHLVRNNCGEESLLFRGMDLTDDIIDEYRQAIGKIIVWSAYTSTTKDPRVAEMFANNTIVIITAKRDNHLYRSDISSLSRFPDEQEVLMDSQYKFHVDKIERDSVNKKCIIYMTTVNRDL</sequence>
<dbReference type="GO" id="GO:0016779">
    <property type="term" value="F:nucleotidyltransferase activity"/>
    <property type="evidence" value="ECO:0007669"/>
    <property type="project" value="UniProtKB-KW"/>
</dbReference>
<reference evidence="9" key="1">
    <citation type="submission" date="2021-02" db="EMBL/GenBank/DDBJ databases">
        <authorList>
            <person name="Nowell W R."/>
        </authorList>
    </citation>
    <scope>NUCLEOTIDE SEQUENCE</scope>
</reference>
<dbReference type="PANTHER" id="PTHR10339">
    <property type="entry name" value="ADP-RIBOSYLTRANSFERASE"/>
    <property type="match status" value="1"/>
</dbReference>
<dbReference type="PANTHER" id="PTHR10339:SF25">
    <property type="entry name" value="SECRETED EXOENZYME S"/>
    <property type="match status" value="1"/>
</dbReference>
<dbReference type="GO" id="GO:0003950">
    <property type="term" value="F:NAD+ poly-ADP-ribosyltransferase activity"/>
    <property type="evidence" value="ECO:0007669"/>
    <property type="project" value="TreeGrafter"/>
</dbReference>
<dbReference type="GO" id="GO:0090729">
    <property type="term" value="F:toxin activity"/>
    <property type="evidence" value="ECO:0007669"/>
    <property type="project" value="UniProtKB-KW"/>
</dbReference>
<comment type="subcellular location">
    <subcellularLocation>
        <location evidence="1">Secreted</location>
    </subcellularLocation>
</comment>
<evidence type="ECO:0000256" key="4">
    <source>
        <dbReference type="ARBA" id="ARBA00022676"/>
    </source>
</evidence>
<dbReference type="InterPro" id="IPR050999">
    <property type="entry name" value="ADP-ribosyltransferase_ARG"/>
</dbReference>
<dbReference type="InterPro" id="IPR003540">
    <property type="entry name" value="ADP-ribosyltransferase"/>
</dbReference>
<gene>
    <name evidence="9" type="ORF">WKI299_LOCUS18659</name>
</gene>
<evidence type="ECO:0000259" key="8">
    <source>
        <dbReference type="Pfam" id="PF03496"/>
    </source>
</evidence>